<evidence type="ECO:0000256" key="1">
    <source>
        <dbReference type="SAM" id="SignalP"/>
    </source>
</evidence>
<sequence length="257" mass="28021">MKSTYKLASAALLGALGLGLAVASETKAYTQDETGKGKIEFTQTISENETGEITSPPDTTEPDITIDESDVITGTEELQLRVITSMDFDKHELVATDTAAKTWPVKAYSADKLDGTGKFDMPHFVRFRDYRAEDGKENTYKISAAMTKEFTNGTTKLGGDLNYSAVRLTTTTNADTLPSQAVVKPTFKLDSDGNEVEVVKQNEAGKGYGLFDIMFGEYDQITADKTMDSIKLDVPANTKIVKGTYTAEITWTLSDTI</sequence>
<reference evidence="4" key="3">
    <citation type="submission" date="2024-03" db="EMBL/GenBank/DDBJ databases">
        <title>The Genome Sequence of Enterococcus sp. DIV0242b.</title>
        <authorList>
            <consortium name="The Broad Institute Genomics Platform"/>
            <consortium name="The Broad Institute Microbial Omics Core"/>
            <consortium name="The Broad Institute Genomic Center for Infectious Diseases"/>
            <person name="Earl A."/>
            <person name="Manson A."/>
            <person name="Gilmore M."/>
            <person name="Schwartman J."/>
            <person name="Shea T."/>
            <person name="Abouelleil A."/>
            <person name="Cao P."/>
            <person name="Chapman S."/>
            <person name="Cusick C."/>
            <person name="Young S."/>
            <person name="Neafsey D."/>
            <person name="Nusbaum C."/>
            <person name="Birren B."/>
        </authorList>
    </citation>
    <scope>NUCLEOTIDE SEQUENCE</scope>
    <source>
        <strain evidence="4">9E7_DIV0242</strain>
    </source>
</reference>
<dbReference type="InterPro" id="IPR027994">
    <property type="entry name" value="WxL_dom"/>
</dbReference>
<feature type="chain" id="PRO_5038927527" description="WxL domain-containing protein" evidence="1">
    <location>
        <begin position="24"/>
        <end position="257"/>
    </location>
</feature>
<keyword evidence="1" id="KW-0732">Signal</keyword>
<reference evidence="4" key="2">
    <citation type="submission" date="2017-05" db="EMBL/GenBank/DDBJ databases">
        <authorList>
            <consortium name="The Broad Institute Genomics Platform"/>
            <consortium name="The Broad Institute Genomic Center for Infectious Diseases"/>
            <person name="Earl A."/>
            <person name="Manson A."/>
            <person name="Schwartman J."/>
            <person name="Gilmore M."/>
            <person name="Abouelleil A."/>
            <person name="Cao P."/>
            <person name="Chapman S."/>
            <person name="Cusick C."/>
            <person name="Shea T."/>
            <person name="Young S."/>
            <person name="Neafsey D."/>
            <person name="Nusbaum C."/>
            <person name="Birren B."/>
        </authorList>
    </citation>
    <scope>NUCLEOTIDE SEQUENCE</scope>
    <source>
        <strain evidence="4">9E7_DIV0242</strain>
    </source>
</reference>
<organism evidence="3">
    <name type="scientific">Candidatus Enterococcus clewellii</name>
    <dbReference type="NCBI Taxonomy" id="1834193"/>
    <lineage>
        <taxon>Bacteria</taxon>
        <taxon>Bacillati</taxon>
        <taxon>Bacillota</taxon>
        <taxon>Bacilli</taxon>
        <taxon>Lactobacillales</taxon>
        <taxon>Enterococcaceae</taxon>
        <taxon>Enterococcus</taxon>
    </lineage>
</organism>
<feature type="domain" description="WxL" evidence="2">
    <location>
        <begin position="30"/>
        <end position="256"/>
    </location>
</feature>
<dbReference type="EMBL" id="CP147247">
    <property type="protein sequence ID" value="WYJ91687.1"/>
    <property type="molecule type" value="Genomic_DNA"/>
</dbReference>
<evidence type="ECO:0000313" key="5">
    <source>
        <dbReference type="Proteomes" id="UP000195141"/>
    </source>
</evidence>
<evidence type="ECO:0000313" key="3">
    <source>
        <dbReference type="EMBL" id="OTP11650.1"/>
    </source>
</evidence>
<protein>
    <recommendedName>
        <fullName evidence="2">WxL domain-containing protein</fullName>
    </recommendedName>
</protein>
<reference evidence="3" key="1">
    <citation type="submission" date="2017-05" db="EMBL/GenBank/DDBJ databases">
        <title>The Genome Sequence of Enterococcus sp. 9E7_DIV0242.</title>
        <authorList>
            <consortium name="The Broad Institute Genomics Platform"/>
            <consortium name="The Broad Institute Genomic Center for Infectious Diseases"/>
            <person name="Earl A."/>
            <person name="Manson A."/>
            <person name="Schwartman J."/>
            <person name="Gilmore M."/>
            <person name="Abouelleil A."/>
            <person name="Cao P."/>
            <person name="Chapman S."/>
            <person name="Cusick C."/>
            <person name="Shea T."/>
            <person name="Young S."/>
            <person name="Neafsey D."/>
            <person name="Nusbaum C."/>
            <person name="Birren B."/>
        </authorList>
    </citation>
    <scope>NUCLEOTIDE SEQUENCE [LARGE SCALE GENOMIC DNA]</scope>
    <source>
        <strain evidence="3">9E7_DIV0242</strain>
    </source>
</reference>
<dbReference type="AlphaFoldDB" id="A0A242K1W8"/>
<proteinExistence type="predicted"/>
<feature type="signal peptide" evidence="1">
    <location>
        <begin position="1"/>
        <end position="23"/>
    </location>
</feature>
<accession>A0A242K1W8</accession>
<dbReference type="EMBL" id="NGMM01000007">
    <property type="protein sequence ID" value="OTP11650.1"/>
    <property type="molecule type" value="Genomic_DNA"/>
</dbReference>
<dbReference type="RefSeq" id="WP_086350728.1">
    <property type="nucleotide sequence ID" value="NZ_CP147247.1"/>
</dbReference>
<name>A0A242K1W8_9ENTE</name>
<dbReference type="OrthoDB" id="2191863at2"/>
<dbReference type="Proteomes" id="UP000195141">
    <property type="component" value="Chromosome"/>
</dbReference>
<evidence type="ECO:0000259" key="2">
    <source>
        <dbReference type="Pfam" id="PF13731"/>
    </source>
</evidence>
<evidence type="ECO:0000313" key="4">
    <source>
        <dbReference type="EMBL" id="WYJ91687.1"/>
    </source>
</evidence>
<dbReference type="Pfam" id="PF13731">
    <property type="entry name" value="WxL"/>
    <property type="match status" value="1"/>
</dbReference>
<gene>
    <name evidence="4" type="ORF">A5888_003455</name>
    <name evidence="3" type="ORF">A5888_003749</name>
</gene>
<keyword evidence="5" id="KW-1185">Reference proteome</keyword>